<name>A0A5E6VHS4_PSEFL</name>
<evidence type="ECO:0000313" key="2">
    <source>
        <dbReference type="Proteomes" id="UP000325607"/>
    </source>
</evidence>
<proteinExistence type="predicted"/>
<organism evidence="1 2">
    <name type="scientific">Pseudomonas fluorescens</name>
    <dbReference type="NCBI Taxonomy" id="294"/>
    <lineage>
        <taxon>Bacteria</taxon>
        <taxon>Pseudomonadati</taxon>
        <taxon>Pseudomonadota</taxon>
        <taxon>Gammaproteobacteria</taxon>
        <taxon>Pseudomonadales</taxon>
        <taxon>Pseudomonadaceae</taxon>
        <taxon>Pseudomonas</taxon>
    </lineage>
</organism>
<evidence type="ECO:0000313" key="1">
    <source>
        <dbReference type="EMBL" id="VVN11886.1"/>
    </source>
</evidence>
<reference evidence="1 2" key="1">
    <citation type="submission" date="2019-09" db="EMBL/GenBank/DDBJ databases">
        <authorList>
            <person name="Chandra G."/>
            <person name="Truman W A."/>
        </authorList>
    </citation>
    <scope>NUCLEOTIDE SEQUENCE [LARGE SCALE GENOMIC DNA]</scope>
    <source>
        <strain evidence="1">PS645</strain>
    </source>
</reference>
<dbReference type="AlphaFoldDB" id="A0A5E6VHS4"/>
<gene>
    <name evidence="1" type="ORF">PS645_03834</name>
</gene>
<dbReference type="Proteomes" id="UP000325607">
    <property type="component" value="Unassembled WGS sequence"/>
</dbReference>
<dbReference type="EMBL" id="CABVGX010000033">
    <property type="protein sequence ID" value="VVN11886.1"/>
    <property type="molecule type" value="Genomic_DNA"/>
</dbReference>
<sequence>MFQTNMNASSTPMSAWNLMGEKIQVATPMASVMPVSITTLPVDTSAR</sequence>
<protein>
    <submittedName>
        <fullName evidence="1">Uncharacterized protein</fullName>
    </submittedName>
</protein>
<accession>A0A5E6VHS4</accession>